<feature type="domain" description="Ribosomal RNA-processing protein 14/surfeit locus protein 6 C-terminal" evidence="7">
    <location>
        <begin position="277"/>
        <end position="477"/>
    </location>
</feature>
<evidence type="ECO:0000256" key="4">
    <source>
        <dbReference type="ARBA" id="ARBA00023163"/>
    </source>
</evidence>
<dbReference type="GO" id="GO:0005730">
    <property type="term" value="C:nucleolus"/>
    <property type="evidence" value="ECO:0007669"/>
    <property type="project" value="TreeGrafter"/>
</dbReference>
<dbReference type="PANTHER" id="PTHR14369:SF0">
    <property type="entry name" value="SURFEIT LOCUS PROTEIN 6"/>
    <property type="match status" value="1"/>
</dbReference>
<dbReference type="GO" id="GO:0003723">
    <property type="term" value="F:RNA binding"/>
    <property type="evidence" value="ECO:0007669"/>
    <property type="project" value="TreeGrafter"/>
</dbReference>
<dbReference type="STRING" id="885580.ENSFDAP00000022330"/>
<dbReference type="PANTHER" id="PTHR14369">
    <property type="entry name" value="SURFEIT LOCUS PROTEIN 6"/>
    <property type="match status" value="1"/>
</dbReference>
<gene>
    <name evidence="8" type="ORF">H920_17145</name>
</gene>
<proteinExistence type="inferred from homology"/>
<comment type="similarity">
    <text evidence="2">Belongs to the SURF6 family.</text>
</comment>
<comment type="subcellular location">
    <subcellularLocation>
        <location evidence="1">Nucleus</location>
    </subcellularLocation>
</comment>
<dbReference type="eggNOG" id="KOG2885">
    <property type="taxonomic scope" value="Eukaryota"/>
</dbReference>
<evidence type="ECO:0000256" key="5">
    <source>
        <dbReference type="ARBA" id="ARBA00023242"/>
    </source>
</evidence>
<evidence type="ECO:0000256" key="1">
    <source>
        <dbReference type="ARBA" id="ARBA00004123"/>
    </source>
</evidence>
<evidence type="ECO:0000313" key="9">
    <source>
        <dbReference type="Proteomes" id="UP000028990"/>
    </source>
</evidence>
<evidence type="ECO:0000256" key="6">
    <source>
        <dbReference type="SAM" id="MobiDB-lite"/>
    </source>
</evidence>
<sequence>MAQQRALPQSKETLLQSYNKRLKDDIKSIMDNFTEIIKTAKIEDETQVSRATQGEQDNYEMYVRAANIVRAGESLMKLVSDLKQFLILNDFPSVNEAVDQRNQQLRALQEECDRKLITLRDEVSIDLYELEEEYYSSSEVSSWKQLLWAQLVLSADSVCQTGLISYSRKATCKARGSEAAGPPKKKRKKAQKKSREPGQKSAEHKAKFKGVKSPVASGSKNPAAVGEVEVSSPTRVSADGYATEPGSVFALEVLRQRLHEKIQQARGQDSTKELSTATLEKRRRRKQERERKKRKRKELLAKKKAAQAQEAEEMEPVAEATPGAACVEAPETALIFNKVEVSEEELASKAQRRKEKRQQVKGNLTPLTGRNYRQLLERLQVRRGRLEELREQDVGKAQQLEAKMKWTNLLYKAEGLRIRDNERQLEDALKRKEKRRAQRQRRWEKRSAQVVEKMQQRQDRRRQNLRKKKAARAERRLQKARKKGRVLPQDLERAGLV</sequence>
<feature type="region of interest" description="Disordered" evidence="6">
    <location>
        <begin position="437"/>
        <end position="497"/>
    </location>
</feature>
<dbReference type="InterPro" id="IPR007019">
    <property type="entry name" value="SURF6"/>
</dbReference>
<keyword evidence="4" id="KW-0804">Transcription</keyword>
<feature type="region of interest" description="Disordered" evidence="6">
    <location>
        <begin position="262"/>
        <end position="324"/>
    </location>
</feature>
<evidence type="ECO:0000256" key="2">
    <source>
        <dbReference type="ARBA" id="ARBA00005904"/>
    </source>
</evidence>
<feature type="compositionally biased region" description="Basic and acidic residues" evidence="6">
    <location>
        <begin position="193"/>
        <end position="205"/>
    </location>
</feature>
<name>A0A091CQQ5_FUKDA</name>
<keyword evidence="9" id="KW-1185">Reference proteome</keyword>
<dbReference type="GO" id="GO:0006357">
    <property type="term" value="P:regulation of transcription by RNA polymerase II"/>
    <property type="evidence" value="ECO:0007669"/>
    <property type="project" value="InterPro"/>
</dbReference>
<dbReference type="GO" id="GO:0003712">
    <property type="term" value="F:transcription coregulator activity"/>
    <property type="evidence" value="ECO:0007669"/>
    <property type="project" value="InterPro"/>
</dbReference>
<keyword evidence="3" id="KW-0805">Transcription regulation</keyword>
<dbReference type="InterPro" id="IPR029190">
    <property type="entry name" value="Rrp14/SURF6_C"/>
</dbReference>
<dbReference type="GO" id="GO:0003677">
    <property type="term" value="F:DNA binding"/>
    <property type="evidence" value="ECO:0007669"/>
    <property type="project" value="TreeGrafter"/>
</dbReference>
<protein>
    <recommendedName>
        <fullName evidence="7">Ribosomal RNA-processing protein 14/surfeit locus protein 6 C-terminal domain-containing protein</fullName>
    </recommendedName>
</protein>
<feature type="compositionally biased region" description="Polar residues" evidence="6">
    <location>
        <begin position="265"/>
        <end position="278"/>
    </location>
</feature>
<feature type="region of interest" description="Disordered" evidence="6">
    <location>
        <begin position="174"/>
        <end position="241"/>
    </location>
</feature>
<dbReference type="InterPro" id="IPR009332">
    <property type="entry name" value="Med22"/>
</dbReference>
<feature type="compositionally biased region" description="Basic residues" evidence="6">
    <location>
        <begin position="281"/>
        <end position="305"/>
    </location>
</feature>
<evidence type="ECO:0000259" key="7">
    <source>
        <dbReference type="Pfam" id="PF04935"/>
    </source>
</evidence>
<dbReference type="GO" id="GO:0016592">
    <property type="term" value="C:mediator complex"/>
    <property type="evidence" value="ECO:0007669"/>
    <property type="project" value="InterPro"/>
</dbReference>
<dbReference type="Proteomes" id="UP000028990">
    <property type="component" value="Unassembled WGS sequence"/>
</dbReference>
<evidence type="ECO:0000313" key="8">
    <source>
        <dbReference type="EMBL" id="KFO21504.1"/>
    </source>
</evidence>
<organism evidence="8 9">
    <name type="scientific">Fukomys damarensis</name>
    <name type="common">Damaraland mole rat</name>
    <name type="synonym">Cryptomys damarensis</name>
    <dbReference type="NCBI Taxonomy" id="885580"/>
    <lineage>
        <taxon>Eukaryota</taxon>
        <taxon>Metazoa</taxon>
        <taxon>Chordata</taxon>
        <taxon>Craniata</taxon>
        <taxon>Vertebrata</taxon>
        <taxon>Euteleostomi</taxon>
        <taxon>Mammalia</taxon>
        <taxon>Eutheria</taxon>
        <taxon>Euarchontoglires</taxon>
        <taxon>Glires</taxon>
        <taxon>Rodentia</taxon>
        <taxon>Hystricomorpha</taxon>
        <taxon>Bathyergidae</taxon>
        <taxon>Fukomys</taxon>
    </lineage>
</organism>
<evidence type="ECO:0000256" key="3">
    <source>
        <dbReference type="ARBA" id="ARBA00023015"/>
    </source>
</evidence>
<dbReference type="EMBL" id="KN124375">
    <property type="protein sequence ID" value="KFO21504.1"/>
    <property type="molecule type" value="Genomic_DNA"/>
</dbReference>
<reference evidence="8 9" key="1">
    <citation type="submission" date="2013-11" db="EMBL/GenBank/DDBJ databases">
        <title>The Damaraland mole rat (Fukomys damarensis) genome and evolution of African mole rats.</title>
        <authorList>
            <person name="Gladyshev V.N."/>
            <person name="Fang X."/>
        </authorList>
    </citation>
    <scope>NUCLEOTIDE SEQUENCE [LARGE SCALE GENOMIC DNA]</scope>
    <source>
        <tissue evidence="8">Liver</tissue>
    </source>
</reference>
<dbReference type="GO" id="GO:0042273">
    <property type="term" value="P:ribosomal large subunit biogenesis"/>
    <property type="evidence" value="ECO:0007669"/>
    <property type="project" value="TreeGrafter"/>
</dbReference>
<dbReference type="Pfam" id="PF04935">
    <property type="entry name" value="SURF6"/>
    <property type="match status" value="1"/>
</dbReference>
<dbReference type="GO" id="GO:0042274">
    <property type="term" value="P:ribosomal small subunit biogenesis"/>
    <property type="evidence" value="ECO:0007669"/>
    <property type="project" value="TreeGrafter"/>
</dbReference>
<dbReference type="AlphaFoldDB" id="A0A091CQQ5"/>
<feature type="region of interest" description="Disordered" evidence="6">
    <location>
        <begin position="347"/>
        <end position="367"/>
    </location>
</feature>
<dbReference type="Pfam" id="PF06179">
    <property type="entry name" value="Med22"/>
    <property type="match status" value="1"/>
</dbReference>
<keyword evidence="5" id="KW-0539">Nucleus</keyword>
<accession>A0A091CQQ5</accession>
<feature type="compositionally biased region" description="Basic residues" evidence="6">
    <location>
        <begin position="183"/>
        <end position="192"/>
    </location>
</feature>